<sequence>MPISVWKAGSRMDERGKAAYAISSTKLDWNFEIAQLSGDVQAAKFILLPLSITSPIPRWIPCTSRCIALTILPVWFTLAFLQVMSAQKCPESVPGRYKIWTQQVDVEPPLPPALEIRFSPVLQSCPEWTRPRGHNRETTPGKSGYIDPAPPGPELPSSSFFDGSFPSSRVRERDERVEKWLTCPLLQRGPECMSGPGAPIYLRHPPSFQTDDWHRLQLLHSDLEQIEPAMSLRSAFNGRLTPFRSIQSISFDYNVGELTPTERIPPNTNKYFSY</sequence>
<comment type="caution">
    <text evidence="2">The sequence shown here is derived from an EMBL/GenBank/DDBJ whole genome shotgun (WGS) entry which is preliminary data.</text>
</comment>
<evidence type="ECO:0000313" key="3">
    <source>
        <dbReference type="Proteomes" id="UP000886653"/>
    </source>
</evidence>
<protein>
    <submittedName>
        <fullName evidence="2">Uncharacterized protein</fullName>
    </submittedName>
</protein>
<dbReference type="Proteomes" id="UP000886653">
    <property type="component" value="Unassembled WGS sequence"/>
</dbReference>
<feature type="region of interest" description="Disordered" evidence="1">
    <location>
        <begin position="127"/>
        <end position="149"/>
    </location>
</feature>
<accession>A0A9P6NS25</accession>
<keyword evidence="3" id="KW-1185">Reference proteome</keyword>
<reference evidence="2" key="1">
    <citation type="submission" date="2013-11" db="EMBL/GenBank/DDBJ databases">
        <title>Genome sequence of the fusiform rust pathogen reveals effectors for host alternation and coevolution with pine.</title>
        <authorList>
            <consortium name="DOE Joint Genome Institute"/>
            <person name="Smith K."/>
            <person name="Pendleton A."/>
            <person name="Kubisiak T."/>
            <person name="Anderson C."/>
            <person name="Salamov A."/>
            <person name="Aerts A."/>
            <person name="Riley R."/>
            <person name="Clum A."/>
            <person name="Lindquist E."/>
            <person name="Ence D."/>
            <person name="Campbell M."/>
            <person name="Kronenberg Z."/>
            <person name="Feau N."/>
            <person name="Dhillon B."/>
            <person name="Hamelin R."/>
            <person name="Burleigh J."/>
            <person name="Smith J."/>
            <person name="Yandell M."/>
            <person name="Nelson C."/>
            <person name="Grigoriev I."/>
            <person name="Davis J."/>
        </authorList>
    </citation>
    <scope>NUCLEOTIDE SEQUENCE</scope>
    <source>
        <strain evidence="2">G11</strain>
    </source>
</reference>
<name>A0A9P6NS25_9BASI</name>
<dbReference type="EMBL" id="MU167208">
    <property type="protein sequence ID" value="KAG0152381.1"/>
    <property type="molecule type" value="Genomic_DNA"/>
</dbReference>
<organism evidence="2 3">
    <name type="scientific">Cronartium quercuum f. sp. fusiforme G11</name>
    <dbReference type="NCBI Taxonomy" id="708437"/>
    <lineage>
        <taxon>Eukaryota</taxon>
        <taxon>Fungi</taxon>
        <taxon>Dikarya</taxon>
        <taxon>Basidiomycota</taxon>
        <taxon>Pucciniomycotina</taxon>
        <taxon>Pucciniomycetes</taxon>
        <taxon>Pucciniales</taxon>
        <taxon>Coleosporiaceae</taxon>
        <taxon>Cronartium</taxon>
    </lineage>
</organism>
<evidence type="ECO:0000256" key="1">
    <source>
        <dbReference type="SAM" id="MobiDB-lite"/>
    </source>
</evidence>
<dbReference type="AlphaFoldDB" id="A0A9P6NS25"/>
<proteinExistence type="predicted"/>
<gene>
    <name evidence="2" type="ORF">CROQUDRAFT_85459</name>
</gene>
<evidence type="ECO:0000313" key="2">
    <source>
        <dbReference type="EMBL" id="KAG0152381.1"/>
    </source>
</evidence>